<dbReference type="InterPro" id="IPR014710">
    <property type="entry name" value="RmlC-like_jellyroll"/>
</dbReference>
<dbReference type="CDD" id="cd00143">
    <property type="entry name" value="PP2Cc"/>
    <property type="match status" value="1"/>
</dbReference>
<dbReference type="SUPFAM" id="SSF51206">
    <property type="entry name" value="cAMP-binding domain-like"/>
    <property type="match status" value="1"/>
</dbReference>
<gene>
    <name evidence="3" type="ORF">DB32_006756</name>
</gene>
<dbReference type="EMBL" id="CP011125">
    <property type="protein sequence ID" value="AKF09607.1"/>
    <property type="molecule type" value="Genomic_DNA"/>
</dbReference>
<dbReference type="PANTHER" id="PTHR23011:SF28">
    <property type="entry name" value="CYCLIC NUCLEOTIDE-BINDING DOMAIN CONTAINING PROTEIN"/>
    <property type="match status" value="1"/>
</dbReference>
<dbReference type="SMART" id="SM00100">
    <property type="entry name" value="cNMP"/>
    <property type="match status" value="1"/>
</dbReference>
<dbReference type="KEGG" id="samy:DB32_006756"/>
<reference evidence="3 4" key="1">
    <citation type="submission" date="2015-03" db="EMBL/GenBank/DDBJ databases">
        <title>Genome assembly of Sandaracinus amylolyticus DSM 53668.</title>
        <authorList>
            <person name="Sharma G."/>
            <person name="Subramanian S."/>
        </authorList>
    </citation>
    <scope>NUCLEOTIDE SEQUENCE [LARGE SCALE GENOMIC DNA]</scope>
    <source>
        <strain evidence="3 4">DSM 53668</strain>
    </source>
</reference>
<dbReference type="Gene3D" id="2.60.120.10">
    <property type="entry name" value="Jelly Rolls"/>
    <property type="match status" value="1"/>
</dbReference>
<dbReference type="Pfam" id="PF00027">
    <property type="entry name" value="cNMP_binding"/>
    <property type="match status" value="1"/>
</dbReference>
<dbReference type="PANTHER" id="PTHR23011">
    <property type="entry name" value="CYCLIC NUCLEOTIDE-BINDING DOMAIN CONTAINING PROTEIN"/>
    <property type="match status" value="1"/>
</dbReference>
<accession>A0A0F6YLL7</accession>
<protein>
    <submittedName>
        <fullName evidence="3">Serine/threonine phosphatase PrpC, regulation of stationary phase</fullName>
    </submittedName>
</protein>
<evidence type="ECO:0000259" key="1">
    <source>
        <dbReference type="PROSITE" id="PS50042"/>
    </source>
</evidence>
<evidence type="ECO:0000313" key="4">
    <source>
        <dbReference type="Proteomes" id="UP000034883"/>
    </source>
</evidence>
<dbReference type="InterPro" id="IPR018490">
    <property type="entry name" value="cNMP-bd_dom_sf"/>
</dbReference>
<dbReference type="PROSITE" id="PS50042">
    <property type="entry name" value="CNMP_BINDING_3"/>
    <property type="match status" value="1"/>
</dbReference>
<dbReference type="InterPro" id="IPR001932">
    <property type="entry name" value="PPM-type_phosphatase-like_dom"/>
</dbReference>
<keyword evidence="4" id="KW-1185">Reference proteome</keyword>
<feature type="domain" description="Cyclic nucleotide-binding" evidence="1">
    <location>
        <begin position="278"/>
        <end position="376"/>
    </location>
</feature>
<dbReference type="RefSeq" id="WP_053236643.1">
    <property type="nucleotide sequence ID" value="NZ_CP011125.1"/>
</dbReference>
<dbReference type="SMART" id="SM00332">
    <property type="entry name" value="PP2Cc"/>
    <property type="match status" value="1"/>
</dbReference>
<dbReference type="InterPro" id="IPR018488">
    <property type="entry name" value="cNMP-bd_CS"/>
</dbReference>
<dbReference type="InterPro" id="IPR036457">
    <property type="entry name" value="PPM-type-like_dom_sf"/>
</dbReference>
<name>A0A0F6YLL7_9BACT</name>
<dbReference type="Pfam" id="PF13672">
    <property type="entry name" value="PP2C_2"/>
    <property type="match status" value="1"/>
</dbReference>
<dbReference type="Gene3D" id="3.60.40.10">
    <property type="entry name" value="PPM-type phosphatase domain"/>
    <property type="match status" value="1"/>
</dbReference>
<dbReference type="PROSITE" id="PS00889">
    <property type="entry name" value="CNMP_BINDING_2"/>
    <property type="match status" value="1"/>
</dbReference>
<dbReference type="OrthoDB" id="5496340at2"/>
<evidence type="ECO:0000259" key="2">
    <source>
        <dbReference type="PROSITE" id="PS51746"/>
    </source>
</evidence>
<feature type="domain" description="PPM-type phosphatase" evidence="2">
    <location>
        <begin position="2"/>
        <end position="249"/>
    </location>
</feature>
<organism evidence="3 4">
    <name type="scientific">Sandaracinus amylolyticus</name>
    <dbReference type="NCBI Taxonomy" id="927083"/>
    <lineage>
        <taxon>Bacteria</taxon>
        <taxon>Pseudomonadati</taxon>
        <taxon>Myxococcota</taxon>
        <taxon>Polyangia</taxon>
        <taxon>Polyangiales</taxon>
        <taxon>Sandaracinaceae</taxon>
        <taxon>Sandaracinus</taxon>
    </lineage>
</organism>
<evidence type="ECO:0000313" key="3">
    <source>
        <dbReference type="EMBL" id="AKF09607.1"/>
    </source>
</evidence>
<dbReference type="PROSITE" id="PS51746">
    <property type="entry name" value="PPM_2"/>
    <property type="match status" value="1"/>
</dbReference>
<dbReference type="Proteomes" id="UP000034883">
    <property type="component" value="Chromosome"/>
</dbReference>
<dbReference type="InterPro" id="IPR000595">
    <property type="entry name" value="cNMP-bd_dom"/>
</dbReference>
<dbReference type="SUPFAM" id="SSF81606">
    <property type="entry name" value="PP2C-like"/>
    <property type="match status" value="1"/>
</dbReference>
<sequence>MQIHVASATDVGRERTLNEDFCLVDPALGLYIVCDGMGGHAAGEIASRTAASTVQAYVRDRQDVLRAIDRGEQPIESAAVLMREAVETASRTIYEMGKNDRGKKGMGTTCVALLVRGGKGVMAHVGDSRLYLVRQARLYQLSEDHTFIQEALRCGMLTPEQAKQSEHHNIVTRAVGPLERVIVDTLVFDMIVDDTLLLCSDGLHGYLGEGQELPTLLSTADLDAVSRRLVDLANQRGGSDNITAVVLRASAHAASREEDAQRTTIVNQTFETLQHVDLFVELTMPELVRVSNACRCVELGAGEVVIGEGEASETLFLLIDGAVEVVRSNVRLAELGPGSHFGEMALLSQRPRSATVRTTAETRLLALDRQQFYGLLQQDPVLAGKFLWKLAQTLSLRLDDFYLYHEQVLGMPVKSTLRFGLYPSPFNHPAGSGSGQT</sequence>
<proteinExistence type="predicted"/>
<dbReference type="SMART" id="SM00331">
    <property type="entry name" value="PP2C_SIG"/>
    <property type="match status" value="1"/>
</dbReference>
<dbReference type="CDD" id="cd00038">
    <property type="entry name" value="CAP_ED"/>
    <property type="match status" value="1"/>
</dbReference>
<dbReference type="AlphaFoldDB" id="A0A0F6YLL7"/>
<dbReference type="STRING" id="927083.DB32_006756"/>